<dbReference type="InterPro" id="IPR006076">
    <property type="entry name" value="FAD-dep_OxRdtase"/>
</dbReference>
<dbReference type="HOGENOM" id="CLU_022730_0_1_1"/>
<dbReference type="OrthoDB" id="429143at2759"/>
<dbReference type="AlphaFoldDB" id="A0A084AVA6"/>
<dbReference type="Gene3D" id="3.50.50.60">
    <property type="entry name" value="FAD/NAD(P)-binding domain"/>
    <property type="match status" value="1"/>
</dbReference>
<dbReference type="PANTHER" id="PTHR13847">
    <property type="entry name" value="SARCOSINE DEHYDROGENASE-RELATED"/>
    <property type="match status" value="1"/>
</dbReference>
<gene>
    <name evidence="2" type="ORF">S7711_01690</name>
</gene>
<dbReference type="InterPro" id="IPR036188">
    <property type="entry name" value="FAD/NAD-bd_sf"/>
</dbReference>
<accession>A0A084AVA6</accession>
<name>A0A084AVA6_STACB</name>
<keyword evidence="3" id="KW-1185">Reference proteome</keyword>
<dbReference type="Pfam" id="PF01266">
    <property type="entry name" value="DAO"/>
    <property type="match status" value="1"/>
</dbReference>
<evidence type="ECO:0000313" key="3">
    <source>
        <dbReference type="Proteomes" id="UP000028045"/>
    </source>
</evidence>
<dbReference type="GO" id="GO:0005737">
    <property type="term" value="C:cytoplasm"/>
    <property type="evidence" value="ECO:0007669"/>
    <property type="project" value="TreeGrafter"/>
</dbReference>
<protein>
    <recommendedName>
        <fullName evidence="1">FAD dependent oxidoreductase domain-containing protein</fullName>
    </recommendedName>
</protein>
<dbReference type="Proteomes" id="UP000028045">
    <property type="component" value="Unassembled WGS sequence"/>
</dbReference>
<evidence type="ECO:0000259" key="1">
    <source>
        <dbReference type="Pfam" id="PF01266"/>
    </source>
</evidence>
<proteinExistence type="predicted"/>
<reference evidence="2 3" key="1">
    <citation type="journal article" date="2014" name="BMC Genomics">
        <title>Comparative genome sequencing reveals chemotype-specific gene clusters in the toxigenic black mold Stachybotrys.</title>
        <authorList>
            <person name="Semeiks J."/>
            <person name="Borek D."/>
            <person name="Otwinowski Z."/>
            <person name="Grishin N.V."/>
        </authorList>
    </citation>
    <scope>NUCLEOTIDE SEQUENCE [LARGE SCALE GENOMIC DNA]</scope>
    <source>
        <strain evidence="3">CBS 109288 / IBT 7711</strain>
    </source>
</reference>
<evidence type="ECO:0000313" key="2">
    <source>
        <dbReference type="EMBL" id="KEY69235.1"/>
    </source>
</evidence>
<dbReference type="PANTHER" id="PTHR13847:SF279">
    <property type="entry name" value="FAD DEPENDENT OXIDOREDUCTASE DOMAIN-CONTAINING PROTEIN-RELATED"/>
    <property type="match status" value="1"/>
</dbReference>
<feature type="domain" description="FAD dependent oxidoreductase" evidence="1">
    <location>
        <begin position="38"/>
        <end position="412"/>
    </location>
</feature>
<sequence length="457" mass="50149">MARSTFPPSKGTDAFWRTEVGHLDEHRTTPDLPQEAGIVVIGAGFASASFLTHLLRDVDRTSSSIVVVEARQLCSGATGRNGGHLKPDSYHKIASVARDYGFGAASELATFEAQNLDAVSQYVIENNVDCDLIMTRAIDVQLTDKMRRSVREGYSLVTEAGMAATRGTFAIPEQYAEKVSGVKGAKSAYSYSAAHLWPYKLIHHMFADAIAKGVNLQTMTPVKSVSDTPSLDGYWTVHTDRGAIRARKVIVATNAYTAAILPEYRDKIIPYKGVSCRIAAPPGKAPLLNNTYALRFDDWDFDYLIPRPDGSIVVGGARQRYYHDLENWYNNADDSTLIDDASGYFDGYMQRHFAGWANSDARVTHLWTGILGYSADRLPRVGAIPNRPGMFIMAGFTGHGMPQVFLTAKGVAGMVAEGTAFAQTGVPRIFEETVQRLESTRNDILDTWKSSQAQTKL</sequence>
<organism evidence="2 3">
    <name type="scientific">Stachybotrys chartarum (strain CBS 109288 / IBT 7711)</name>
    <name type="common">Toxic black mold</name>
    <name type="synonym">Stilbospora chartarum</name>
    <dbReference type="NCBI Taxonomy" id="1280523"/>
    <lineage>
        <taxon>Eukaryota</taxon>
        <taxon>Fungi</taxon>
        <taxon>Dikarya</taxon>
        <taxon>Ascomycota</taxon>
        <taxon>Pezizomycotina</taxon>
        <taxon>Sordariomycetes</taxon>
        <taxon>Hypocreomycetidae</taxon>
        <taxon>Hypocreales</taxon>
        <taxon>Stachybotryaceae</taxon>
        <taxon>Stachybotrys</taxon>
    </lineage>
</organism>
<dbReference type="Gene3D" id="3.30.9.10">
    <property type="entry name" value="D-Amino Acid Oxidase, subunit A, domain 2"/>
    <property type="match status" value="1"/>
</dbReference>
<dbReference type="SUPFAM" id="SSF51905">
    <property type="entry name" value="FAD/NAD(P)-binding domain"/>
    <property type="match status" value="1"/>
</dbReference>
<dbReference type="EMBL" id="KL648534">
    <property type="protein sequence ID" value="KEY69235.1"/>
    <property type="molecule type" value="Genomic_DNA"/>
</dbReference>